<feature type="region of interest" description="Disordered" evidence="1">
    <location>
        <begin position="963"/>
        <end position="985"/>
    </location>
</feature>
<dbReference type="Pfam" id="PF23957">
    <property type="entry name" value="DUF7286"/>
    <property type="match status" value="1"/>
</dbReference>
<reference evidence="2 3" key="1">
    <citation type="submission" date="2016-10" db="EMBL/GenBank/DDBJ databases">
        <authorList>
            <person name="de Groot N.N."/>
        </authorList>
    </citation>
    <scope>NUCLEOTIDE SEQUENCE [LARGE SCALE GENOMIC DNA]</scope>
    <source>
        <strain evidence="2 3">CGMCC 1.5337</strain>
    </source>
</reference>
<dbReference type="Proteomes" id="UP000198518">
    <property type="component" value="Unassembled WGS sequence"/>
</dbReference>
<evidence type="ECO:0000313" key="2">
    <source>
        <dbReference type="EMBL" id="SEW07203.1"/>
    </source>
</evidence>
<accession>A0A1I0NZE6</accession>
<sequence length="985" mass="102480">MVGVRLAEDERARVPFALVGVVLLVASASAAAVLAGHDPAPDRTRGDRAIDRAETSVDAALAGTARTALRNAAENPVVSPADSRYGDALDPETAFRDALALRVYARFERALRTVDASAGSATASASLPRVQSTADAAAAIERTTVERVNDSVVEVRVAGVETAVERGGRTLDRRERTASVRVHSPTLTLHDRAQRFERLLDRGALDGPGLDRRLTDLLHRVVWLRGPLQYAGAPIGNVLANRHVALAANRALLDQQRAAFGRLDDAGSDAYARAFAETGLRDVLAAGKRTAKSRAGAVLEERGQSGTATDVGFAAVEAAAEQADRAVPISVNATADRAFVGFVDGAAGRGLGGTLADALVGFADRSVAVERVDRTTTSRGSIPDDWRLVRTDTTTERSVSATPAGRVDVAGRRAERTGRRVVTTEATTRRYRNGTNTRTVTETTRTTHRVTIGVGYEADPPVRDRLSTERDAVLDAPVRSVGPALRERYAAASVRRLLRSDGGADAIARRAVAGEVVEKRAVVRPAVPAPVRERAADAVASLRDDARNVTVELSTRALASGDGATADLVDRVWALREVGDEYDTATARAVAAAEEAYLARVVVALREQGVGGGVAAVGEELGDRGVQRPPAGRADAAEAGPVAAVEGTPPYLTLGEVTPATADVDDAYHPLTARNRNWFTAPHGAVAEAVVSAALPDPPDRVGLGRAGQALRAADSALDTGENDTLAEHRARLRDAVAGGVDDARVAYGGVLSSSPVDFDPEERKRAVEAALARWPTLAGAATAIANGSAAEAVAAAAAEVADAGPRARDRLDARLRANAADVASKGRVEVESGLVRETTRAAHAVVEAAAVEAVDATSSALAAEAARRAGVPDMGALPAGLPLAPVPGSWYATANAWTVELRGSWAEFTVRAEAGTPVAPEGVAYVRRDEPVAFDVNGDGRPDSVGSNERVSFAVEATVGVVVPPGPRGVGDTSGGQDERSPGW</sequence>
<gene>
    <name evidence="2" type="ORF">SAMN04487945_1269</name>
</gene>
<evidence type="ECO:0000256" key="1">
    <source>
        <dbReference type="SAM" id="MobiDB-lite"/>
    </source>
</evidence>
<dbReference type="EMBL" id="FOJA01000001">
    <property type="protein sequence ID" value="SEW07203.1"/>
    <property type="molecule type" value="Genomic_DNA"/>
</dbReference>
<organism evidence="2 3">
    <name type="scientific">Halobacterium jilantaiense</name>
    <dbReference type="NCBI Taxonomy" id="355548"/>
    <lineage>
        <taxon>Archaea</taxon>
        <taxon>Methanobacteriati</taxon>
        <taxon>Methanobacteriota</taxon>
        <taxon>Stenosarchaea group</taxon>
        <taxon>Halobacteria</taxon>
        <taxon>Halobacteriales</taxon>
        <taxon>Halobacteriaceae</taxon>
        <taxon>Halobacterium</taxon>
    </lineage>
</organism>
<keyword evidence="3" id="KW-1185">Reference proteome</keyword>
<name>A0A1I0NZE6_9EURY</name>
<dbReference type="AlphaFoldDB" id="A0A1I0NZE6"/>
<proteinExistence type="predicted"/>
<dbReference type="InterPro" id="IPR055710">
    <property type="entry name" value="DUF7286"/>
</dbReference>
<dbReference type="STRING" id="355548.SAMN04487945_1269"/>
<evidence type="ECO:0000313" key="3">
    <source>
        <dbReference type="Proteomes" id="UP000198518"/>
    </source>
</evidence>
<protein>
    <submittedName>
        <fullName evidence="2">Uncharacterized protein</fullName>
    </submittedName>
</protein>